<dbReference type="Gene3D" id="3.90.25.10">
    <property type="entry name" value="UDP-galactose 4-epimerase, domain 1"/>
    <property type="match status" value="1"/>
</dbReference>
<dbReference type="NCBIfam" id="TIGR01179">
    <property type="entry name" value="galE"/>
    <property type="match status" value="1"/>
</dbReference>
<evidence type="ECO:0000256" key="7">
    <source>
        <dbReference type="ARBA" id="ARBA00023027"/>
    </source>
</evidence>
<evidence type="ECO:0000256" key="2">
    <source>
        <dbReference type="ARBA" id="ARBA00001911"/>
    </source>
</evidence>
<dbReference type="Pfam" id="PF16363">
    <property type="entry name" value="GDP_Man_Dehyd"/>
    <property type="match status" value="1"/>
</dbReference>
<keyword evidence="8 9" id="KW-0413">Isomerase</keyword>
<dbReference type="Proteomes" id="UP000595332">
    <property type="component" value="Chromosome"/>
</dbReference>
<dbReference type="Gene3D" id="3.40.50.720">
    <property type="entry name" value="NAD(P)-binding Rossmann-like Domain"/>
    <property type="match status" value="1"/>
</dbReference>
<keyword evidence="9" id="KW-0119">Carbohydrate metabolism</keyword>
<keyword evidence="7 9" id="KW-0520">NAD</keyword>
<evidence type="ECO:0000256" key="8">
    <source>
        <dbReference type="ARBA" id="ARBA00023235"/>
    </source>
</evidence>
<name>A0A7R6SVN1_9GAMM</name>
<evidence type="ECO:0000259" key="10">
    <source>
        <dbReference type="Pfam" id="PF16363"/>
    </source>
</evidence>
<proteinExistence type="inferred from homology"/>
<dbReference type="EMBL" id="AP014546">
    <property type="protein sequence ID" value="BBB28877.1"/>
    <property type="molecule type" value="Genomic_DNA"/>
</dbReference>
<dbReference type="InterPro" id="IPR005886">
    <property type="entry name" value="UDP_G4E"/>
</dbReference>
<reference evidence="11 12" key="1">
    <citation type="journal article" date="2008" name="Int. J. Syst. Evol. Microbiol.">
        <title>Neptunomonas japonica sp. nov., an Osedax japonicus symbiont-like bacterium isolated from sediment adjacent to sperm whale carcasses off Kagoshima, Japan.</title>
        <authorList>
            <person name="Miyazaki M."/>
            <person name="Nogi Y."/>
            <person name="Fujiwara Y."/>
            <person name="Kawato M."/>
            <person name="Kubokawa K."/>
            <person name="Horikoshi K."/>
        </authorList>
    </citation>
    <scope>NUCLEOTIDE SEQUENCE [LARGE SCALE GENOMIC DNA]</scope>
    <source>
        <strain evidence="11 12">JAMM 1380</strain>
    </source>
</reference>
<accession>A0A7R6SVN1</accession>
<comment type="subunit">
    <text evidence="9">Homodimer.</text>
</comment>
<evidence type="ECO:0000256" key="6">
    <source>
        <dbReference type="ARBA" id="ARBA00018569"/>
    </source>
</evidence>
<dbReference type="CDD" id="cd05247">
    <property type="entry name" value="UDP_G4E_1_SDR_e"/>
    <property type="match status" value="1"/>
</dbReference>
<organism evidence="11 12">
    <name type="scientific">Neptunomonas japonica JAMM 1380</name>
    <dbReference type="NCBI Taxonomy" id="1441457"/>
    <lineage>
        <taxon>Bacteria</taxon>
        <taxon>Pseudomonadati</taxon>
        <taxon>Pseudomonadota</taxon>
        <taxon>Gammaproteobacteria</taxon>
        <taxon>Oceanospirillales</taxon>
        <taxon>Oceanospirillaceae</taxon>
        <taxon>Neptunomonas</taxon>
    </lineage>
</organism>
<dbReference type="PANTHER" id="PTHR43725">
    <property type="entry name" value="UDP-GLUCOSE 4-EPIMERASE"/>
    <property type="match status" value="1"/>
</dbReference>
<dbReference type="GO" id="GO:0003978">
    <property type="term" value="F:UDP-glucose 4-epimerase activity"/>
    <property type="evidence" value="ECO:0007669"/>
    <property type="project" value="UniProtKB-UniRule"/>
</dbReference>
<keyword evidence="12" id="KW-1185">Reference proteome</keyword>
<evidence type="ECO:0000313" key="11">
    <source>
        <dbReference type="EMBL" id="BBB28877.1"/>
    </source>
</evidence>
<dbReference type="InterPro" id="IPR036291">
    <property type="entry name" value="NAD(P)-bd_dom_sf"/>
</dbReference>
<comment type="pathway">
    <text evidence="3 9">Carbohydrate metabolism; galactose metabolism.</text>
</comment>
<dbReference type="EC" id="5.1.3.2" evidence="5 9"/>
<dbReference type="RefSeq" id="WP_201349531.1">
    <property type="nucleotide sequence ID" value="NZ_AP014546.1"/>
</dbReference>
<protein>
    <recommendedName>
        <fullName evidence="6 9">UDP-glucose 4-epimerase</fullName>
        <ecNumber evidence="5 9">5.1.3.2</ecNumber>
    </recommendedName>
</protein>
<gene>
    <name evidence="11" type="primary">galE</name>
    <name evidence="11" type="ORF">NEJAP_0920</name>
</gene>
<dbReference type="KEGG" id="njp:NEJAP_0920"/>
<comment type="catalytic activity">
    <reaction evidence="1 9">
        <text>UDP-alpha-D-glucose = UDP-alpha-D-galactose</text>
        <dbReference type="Rhea" id="RHEA:22168"/>
        <dbReference type="ChEBI" id="CHEBI:58885"/>
        <dbReference type="ChEBI" id="CHEBI:66914"/>
        <dbReference type="EC" id="5.1.3.2"/>
    </reaction>
</comment>
<dbReference type="NCBIfam" id="NF007956">
    <property type="entry name" value="PRK10675.1"/>
    <property type="match status" value="1"/>
</dbReference>
<evidence type="ECO:0000313" key="12">
    <source>
        <dbReference type="Proteomes" id="UP000595332"/>
    </source>
</evidence>
<dbReference type="PANTHER" id="PTHR43725:SF47">
    <property type="entry name" value="UDP-GLUCOSE 4-EPIMERASE"/>
    <property type="match status" value="1"/>
</dbReference>
<comment type="cofactor">
    <cofactor evidence="2 9">
        <name>NAD(+)</name>
        <dbReference type="ChEBI" id="CHEBI:57540"/>
    </cofactor>
</comment>
<evidence type="ECO:0000256" key="9">
    <source>
        <dbReference type="RuleBase" id="RU366046"/>
    </source>
</evidence>
<comment type="similarity">
    <text evidence="4 9">Belongs to the NAD(P)-dependent epimerase/dehydratase family.</text>
</comment>
<dbReference type="AlphaFoldDB" id="A0A7R6SVN1"/>
<evidence type="ECO:0000256" key="3">
    <source>
        <dbReference type="ARBA" id="ARBA00004947"/>
    </source>
</evidence>
<dbReference type="InterPro" id="IPR016040">
    <property type="entry name" value="NAD(P)-bd_dom"/>
</dbReference>
<evidence type="ECO:0000256" key="1">
    <source>
        <dbReference type="ARBA" id="ARBA00000083"/>
    </source>
</evidence>
<feature type="domain" description="NAD(P)-binding" evidence="10">
    <location>
        <begin position="4"/>
        <end position="330"/>
    </location>
</feature>
<evidence type="ECO:0000256" key="4">
    <source>
        <dbReference type="ARBA" id="ARBA00007637"/>
    </source>
</evidence>
<dbReference type="GO" id="GO:0005829">
    <property type="term" value="C:cytosol"/>
    <property type="evidence" value="ECO:0007669"/>
    <property type="project" value="TreeGrafter"/>
</dbReference>
<evidence type="ECO:0000256" key="5">
    <source>
        <dbReference type="ARBA" id="ARBA00013189"/>
    </source>
</evidence>
<sequence length="344" mass="37012">MAILVTGGAGYIGSHTDILLLEAGFDVVVLDNLCNSDPEVFNRIETITGKCPVFVEGDILDKAALNQVFTDHKIDAVIHFAGLKAVGESVAKPVMYYQNNVAGSVNLFEVMAQHNCKRIVFSSSATVYGDPASVPIREDFPLSATNPYGQSKLMIENVLRDIALADPQWQISILRYFNPVGAHASGLIGEDPNGIPNNLMPYVAQVAIGKLEQLNVFGGDYPTVDGTGVRDYIHVVDLAAGHLKALAALSVTDAKGSLTHGCQVYNLGTGNGYSVLQVVSAFEKASGRRVPYLIAGRRAGDIATCYADPAHSANKLGWRAEFGIEQMVEDHWRWQSSNPSGYKA</sequence>
<dbReference type="GO" id="GO:0006012">
    <property type="term" value="P:galactose metabolic process"/>
    <property type="evidence" value="ECO:0007669"/>
    <property type="project" value="UniProtKB-UniPathway"/>
</dbReference>
<dbReference type="UniPathway" id="UPA00214"/>
<dbReference type="SUPFAM" id="SSF51735">
    <property type="entry name" value="NAD(P)-binding Rossmann-fold domains"/>
    <property type="match status" value="1"/>
</dbReference>